<keyword evidence="1" id="KW-0032">Aminotransferase</keyword>
<proteinExistence type="predicted"/>
<reference evidence="1 2" key="1">
    <citation type="submission" date="2016-11" db="EMBL/GenBank/DDBJ databases">
        <title>Rahnella oryzae sp. nov., isolated from rice root.</title>
        <authorList>
            <person name="Zhang X.-X."/>
            <person name="Zhang J."/>
        </authorList>
    </citation>
    <scope>NUCLEOTIDE SEQUENCE [LARGE SCALE GENOMIC DNA]</scope>
    <source>
        <strain evidence="1 2">J11-6</strain>
    </source>
</reference>
<dbReference type="EMBL" id="MOXD01000002">
    <property type="protein sequence ID" value="OMQ25489.1"/>
    <property type="molecule type" value="Genomic_DNA"/>
</dbReference>
<dbReference type="InterPro" id="IPR043737">
    <property type="entry name" value="DUF5682"/>
</dbReference>
<dbReference type="AlphaFoldDB" id="A0A1S8CP50"/>
<comment type="caution">
    <text evidence="1">The sequence shown here is derived from an EMBL/GenBank/DDBJ whole genome shotgun (WGS) entry which is preliminary data.</text>
</comment>
<sequence>MDLSSIILPARMGDALEQWQRLQEAQVYFAPIRHHSPACAYAVLSLIESVKPDHVLIEGPDSFNTLIPALLDQQTRPPVAIMGQTESQDEDDNTPRSAYFPFCEYSPEWQALQAGHQQAAKVRFIDLAWSVQRDDDKHDSASQSLQEERYLAHSQFINRLARKCYCRDHDELWEHLFELRAIEALADWQQLFLDTFVWCALARLDYEPEVLEAEGSARREAYMLAHIQTLKQQQPLARIVVVTGGAHTLALIEGMANALPRQFALTVEQQKRFTMMQKQIEKDSAWLIRYSFDRLDALNGYASGMPSPAYYQKSWESLLQQRQENRQERSGAKLSTQHYRAQTGVAFLASVAQTLREKHFDNPPSYLGVKNAAEQSLQLAALRNHPGPGRYDLLDGLQSAFIKGSLDESQQELWQAIKSCFSGNQLGNIPAGATIPPLVAETYARAASFRFKLHDTLIKTARLDIYRNAQHRQRSRFLHLLAFLDIHFAQRVSGPDLLAGHQLDLLFEEWQYAWTPNVEGELIALSEKGVQLEAIALNTLLTMERQLEAQGHSRSSQNAVSLLIQAALIGLQQRIPSLLTLLDRYIQQDSRLDSLTTCGHKLIHLWRCRAFLDITDLTSIKDRLHQLLLQAFFCLDQLAQGDAQQQEVHFQALLALRELITLLPEMALLHDYQHDFHQQLQRLDGALDRVPLLKGAVDAIRYLDSQIDSTILTVQLDKAFSTGSDAEQAVAYFLGIMRAAPELALRLPLLMDCLNRYLAAWDDQQFIRILPELRFAFSQLTPKQNADLAGYIAEVTTLNRQDLSLQQVDFSSTQMLAALQLDQQLQRSLIAQGLRDWFDTATEVGVPDEPAE</sequence>
<dbReference type="GO" id="GO:0008483">
    <property type="term" value="F:transaminase activity"/>
    <property type="evidence" value="ECO:0007669"/>
    <property type="project" value="UniProtKB-KW"/>
</dbReference>
<evidence type="ECO:0000313" key="1">
    <source>
        <dbReference type="EMBL" id="OMQ25489.1"/>
    </source>
</evidence>
<dbReference type="STRING" id="2034155.BMI79_03995"/>
<evidence type="ECO:0000313" key="2">
    <source>
        <dbReference type="Proteomes" id="UP000216021"/>
    </source>
</evidence>
<name>A0A1S8CP50_9GAMM</name>
<keyword evidence="2" id="KW-1185">Reference proteome</keyword>
<organism evidence="1 2">
    <name type="scientific">Serratia oryzae</name>
    <dbReference type="NCBI Taxonomy" id="2034155"/>
    <lineage>
        <taxon>Bacteria</taxon>
        <taxon>Pseudomonadati</taxon>
        <taxon>Pseudomonadota</taxon>
        <taxon>Gammaproteobacteria</taxon>
        <taxon>Enterobacterales</taxon>
        <taxon>Yersiniaceae</taxon>
        <taxon>Serratia</taxon>
    </lineage>
</organism>
<protein>
    <submittedName>
        <fullName evidence="1">4-aminobutyrate aminotransferase</fullName>
    </submittedName>
</protein>
<gene>
    <name evidence="1" type="ORF">BMI79_03995</name>
</gene>
<dbReference type="RefSeq" id="WP_076940682.1">
    <property type="nucleotide sequence ID" value="NZ_MOXD01000002.1"/>
</dbReference>
<dbReference type="Proteomes" id="UP000216021">
    <property type="component" value="Unassembled WGS sequence"/>
</dbReference>
<keyword evidence="1" id="KW-0808">Transferase</keyword>
<accession>A0A1S8CP50</accession>
<dbReference type="Pfam" id="PF18934">
    <property type="entry name" value="DUF5682"/>
    <property type="match status" value="1"/>
</dbReference>
<dbReference type="OrthoDB" id="9768066at2"/>